<dbReference type="Proteomes" id="UP000674938">
    <property type="component" value="Unassembled WGS sequence"/>
</dbReference>
<comment type="caution">
    <text evidence="2">The sequence shown here is derived from an EMBL/GenBank/DDBJ whole genome shotgun (WGS) entry which is preliminary data.</text>
</comment>
<evidence type="ECO:0000313" key="3">
    <source>
        <dbReference type="Proteomes" id="UP000674938"/>
    </source>
</evidence>
<gene>
    <name evidence="2" type="ORF">I6N95_17425</name>
</gene>
<reference evidence="2" key="1">
    <citation type="submission" date="2020-12" db="EMBL/GenBank/DDBJ databases">
        <title>Vagococcus allomyrinae sp. nov. and Enterococcus lavae sp. nov., isolated from the larvae of Allomyrina dichotoma.</title>
        <authorList>
            <person name="Lee S.D."/>
        </authorList>
    </citation>
    <scope>NUCLEOTIDE SEQUENCE</scope>
    <source>
        <strain evidence="2">BWB3-3</strain>
    </source>
</reference>
<protein>
    <submittedName>
        <fullName evidence="2">Uncharacterized protein</fullName>
    </submittedName>
</protein>
<evidence type="ECO:0000256" key="1">
    <source>
        <dbReference type="SAM" id="Phobius"/>
    </source>
</evidence>
<evidence type="ECO:0000313" key="2">
    <source>
        <dbReference type="EMBL" id="MBP1042801.1"/>
    </source>
</evidence>
<organism evidence="2 3">
    <name type="scientific">Vagococcus allomyrinae</name>
    <dbReference type="NCBI Taxonomy" id="2794353"/>
    <lineage>
        <taxon>Bacteria</taxon>
        <taxon>Bacillati</taxon>
        <taxon>Bacillota</taxon>
        <taxon>Bacilli</taxon>
        <taxon>Lactobacillales</taxon>
        <taxon>Enterococcaceae</taxon>
        <taxon>Vagococcus</taxon>
    </lineage>
</organism>
<keyword evidence="1" id="KW-0812">Transmembrane</keyword>
<dbReference type="AlphaFoldDB" id="A0A940PFW3"/>
<keyword evidence="3" id="KW-1185">Reference proteome</keyword>
<keyword evidence="1" id="KW-1133">Transmembrane helix</keyword>
<feature type="transmembrane region" description="Helical" evidence="1">
    <location>
        <begin position="12"/>
        <end position="36"/>
    </location>
</feature>
<keyword evidence="1" id="KW-0472">Membrane</keyword>
<accession>A0A940PFW3</accession>
<dbReference type="EMBL" id="JAEEGA010000012">
    <property type="protein sequence ID" value="MBP1042801.1"/>
    <property type="molecule type" value="Genomic_DNA"/>
</dbReference>
<name>A0A940PFW3_9ENTE</name>
<sequence>MAGGKVKEESGYALLYALGAIILASLIVGAIFLFAMRANSQIDRVDKLKQSKDVAEYALQKGSKEIKETLEKELAVAITTVDLKKDETKLRDLVKDWLPKVEQKKTKIGDNEQFSYELQYEASQLTAAMDKPYQLGKSDGAFGWTQEASLDPNGERINVQLTFPLTVKVTETNYDKTFTSTVKSDFIYEVQWETIDVNTDILAMDVWRNVFYSYYLPNSGQHVSADQWLKKVNQLYTFQEGFTKPFDYGSYTNTSNPLYGEFQSQITDVTDGSALDFTTGNKKIAQLRFAGSFLVEHGARMKGSTSSLLQAGNLLALRNQSTDASGDNYLQVATVKAVNGTFIELNHASSQLLLDVVDFQTSNLLINQTNAPKNKLNTQGVILAKGQLDIKNVAESNSFSFNQYAVSPISQDPKKTNWQEFVNGSLVLASSNLYAGDINKNGINSSVTDSRKINVDGNFMLTNVGMTTSSTAPEFDYFNGNQPQAPSHLTLVGENTELSAKGISFIDSVKTSRRKTYTESPAPNPDSREFSQFYNDEDYWNQIVLKEGASMTLGYTGVEPFHLEVAKKSHLSLKVLPELLLFDDAFLEEAVSNGRLKGKVILEPFNKEDATKLKERLARKGVTVTTTDKLETALGNTVDEGQVIIIEPVNTANKGDRRMLSRTFDYLKSIDY</sequence>
<dbReference type="RefSeq" id="WP_209530340.1">
    <property type="nucleotide sequence ID" value="NZ_JAEEGA010000012.1"/>
</dbReference>
<proteinExistence type="predicted"/>